<dbReference type="SUPFAM" id="SSF56112">
    <property type="entry name" value="Protein kinase-like (PK-like)"/>
    <property type="match status" value="1"/>
</dbReference>
<dbReference type="InterPro" id="IPR035897">
    <property type="entry name" value="Toll_tir_struct_dom_sf"/>
</dbReference>
<evidence type="ECO:0000259" key="7">
    <source>
        <dbReference type="PROSITE" id="PS50017"/>
    </source>
</evidence>
<evidence type="ECO:0000256" key="3">
    <source>
        <dbReference type="PROSITE-ProRule" id="PRU00192"/>
    </source>
</evidence>
<dbReference type="InterPro" id="IPR000157">
    <property type="entry name" value="TIR_dom"/>
</dbReference>
<dbReference type="GO" id="GO:0004672">
    <property type="term" value="F:protein kinase activity"/>
    <property type="evidence" value="ECO:0007669"/>
    <property type="project" value="InterPro"/>
</dbReference>
<dbReference type="InterPro" id="IPR000719">
    <property type="entry name" value="Prot_kinase_dom"/>
</dbReference>
<dbReference type="GO" id="GO:0005524">
    <property type="term" value="F:ATP binding"/>
    <property type="evidence" value="ECO:0007669"/>
    <property type="project" value="InterPro"/>
</dbReference>
<dbReference type="Pfam" id="PF13676">
    <property type="entry name" value="TIR_2"/>
    <property type="match status" value="1"/>
</dbReference>
<dbReference type="GO" id="GO:0007165">
    <property type="term" value="P:signal transduction"/>
    <property type="evidence" value="ECO:0007669"/>
    <property type="project" value="InterPro"/>
</dbReference>
<dbReference type="PROSITE" id="PS50002">
    <property type="entry name" value="SH3"/>
    <property type="match status" value="1"/>
</dbReference>
<protein>
    <submittedName>
        <fullName evidence="9">Uncharacterized protein</fullName>
    </submittedName>
</protein>
<dbReference type="InterPro" id="IPR000488">
    <property type="entry name" value="Death_dom"/>
</dbReference>
<sequence length="1338" mass="151045">MIPISDIDVQQQLGRGPLSGVACSALLTQKNGEKMRVCLRYPRGEQQLESFMNEAIMLSKLGSHPNILKLHGVVVLGQYVDSIALVMEFAPNGNIVESLPLLTVKKFINILPQILKVIQYVDNSGFVHCRLSEFAVFMMSPTVIKIGGFGGCVPRDYLPEKKETNAPHSLPMKFVLNPSIKDKYGMISWFAFFIERIFFLLERSRPNVVPLFSINKPEDNSIKPSTHTKGIIRRKGVIGKLVPNRFSHYCPEVLFPLLKNCGQRNTCPTFEDIFEFLLSKEFPHVVQMNAGFKSEHPGDISVNKDETVLVISKFLVSEHRKSSKNFWFGEREDGRVGLFDGNLSTPISNADVLLDSANELKDQEGTQVPIEIKARGARAELAYRKALQQGKVVVYRGRIMLVGQERAGKTSLKKSLLGLPFNPGEESTVGVEIDPSCCCVEVDNVKNWQRTDHTHIVSDFDDNLARMIADDLKKVEDDREVKQEDESMDITQDEKGTMCQVVQQQLQEESGDDTKDGNVETEEPPTIPEIQEISEDNPTGRSMTPEPDRVPEDVTERVVQILQGLNLEESSTKPQTTISIWDFAGQHLYYASHPVFLSPRAVYLLVYNLSKDLNMEAEPCVRQGAFDILLENADKQTNLEAILSWLVSIHSIRPNDQEESEADLKDSGKCPYIRPPVIVVGTNADQPFEDPKKMEISIKKSLSGKGYQQHLVKPFFTVNNTRSSADEGIQRLQEKIIEVFGMEPYMGEHIPLRWLNFEKVIKALVEKKKTYYLLFADLEKIVHEVCYIEDRDEIRAMLDFYHDLGVIIKHGDTVVLQTQWLIDLFRKLITVRPYDDQNPKFEECWNDLEESGILRMELVEHVFSELLDSGQSKEDLLAMMEHYGLIAAFNQVSDTGETRYFVPAQLTSSPEELQRLQPSPTGPCALYVHFVDGFVPHGLYSFLVSKFIAWCSKDGSPHAPNLFRNVSRFIVGKSSDYELVVICRKRYLKVILRGLQTNKSFLYEPAVAIRRFIESTLQEISEECHWYRSLKYQLSVLCPSCSQSTKACMKHRVVTCGNDDCIHLLAVNDHKIMVCTKSFGKDSRPEVENLEAWYSTPKPEAGSIPTDKLVCLACDIGDKWKAVGRCLGLSDADLDEIEVDEEQLYERCYAVLKRWTEMYGSSANYEVLSAALVHPAVQMGGLAWKYCGTACQETTDASQSGAQPLPEIFLSYQWDIQSTALELASLLKENGFTCWVDIGQMGGGDALYAQIDKGIRSSKVVISCVTNKYCKSENCQREATLADTLKKPIIPLLLEDIPWPPEGQLGPIFAKLLYVDMIHGHQAKIEDLVKNIKPYLAK</sequence>
<evidence type="ECO:0000256" key="4">
    <source>
        <dbReference type="SAM" id="MobiDB-lite"/>
    </source>
</evidence>
<dbReference type="PANTHER" id="PTHR47508:SF1">
    <property type="entry name" value="NON-SPECIFIC SERINE_THREONINE PROTEIN KINASE"/>
    <property type="match status" value="1"/>
</dbReference>
<dbReference type="SMART" id="SM00005">
    <property type="entry name" value="DEATH"/>
    <property type="match status" value="1"/>
</dbReference>
<feature type="domain" description="Death" evidence="7">
    <location>
        <begin position="1116"/>
        <end position="1172"/>
    </location>
</feature>
<accession>A0A1D8RAC4</accession>
<dbReference type="EMBL" id="KU710368">
    <property type="protein sequence ID" value="AOW69254.1"/>
    <property type="molecule type" value="mRNA"/>
</dbReference>
<dbReference type="InterPro" id="IPR001245">
    <property type="entry name" value="Ser-Thr/Tyr_kinase_cat_dom"/>
</dbReference>
<dbReference type="GO" id="GO:1902533">
    <property type="term" value="P:positive regulation of intracellular signal transduction"/>
    <property type="evidence" value="ECO:0007669"/>
    <property type="project" value="UniProtKB-ARBA"/>
</dbReference>
<dbReference type="Pfam" id="PF08477">
    <property type="entry name" value="Roc"/>
    <property type="match status" value="1"/>
</dbReference>
<evidence type="ECO:0000259" key="6">
    <source>
        <dbReference type="PROSITE" id="PS50011"/>
    </source>
</evidence>
<evidence type="ECO:0000259" key="5">
    <source>
        <dbReference type="PROSITE" id="PS50002"/>
    </source>
</evidence>
<dbReference type="PANTHER" id="PTHR47508">
    <property type="entry name" value="SAM DOMAIN-CONTAINING PROTEIN-RELATED"/>
    <property type="match status" value="1"/>
</dbReference>
<feature type="domain" description="SH3" evidence="5">
    <location>
        <begin position="281"/>
        <end position="349"/>
    </location>
</feature>
<dbReference type="SUPFAM" id="SSF52200">
    <property type="entry name" value="Toll/Interleukin receptor TIR domain"/>
    <property type="match status" value="1"/>
</dbReference>
<dbReference type="Gene3D" id="3.40.50.10140">
    <property type="entry name" value="Toll/interleukin-1 receptor homology (TIR) domain"/>
    <property type="match status" value="1"/>
</dbReference>
<dbReference type="CDD" id="cd00174">
    <property type="entry name" value="SH3"/>
    <property type="match status" value="1"/>
</dbReference>
<dbReference type="InterPro" id="IPR027417">
    <property type="entry name" value="P-loop_NTPase"/>
</dbReference>
<dbReference type="SUPFAM" id="SSF50044">
    <property type="entry name" value="SH3-domain"/>
    <property type="match status" value="1"/>
</dbReference>
<dbReference type="InterPro" id="IPR036388">
    <property type="entry name" value="WH-like_DNA-bd_sf"/>
</dbReference>
<dbReference type="InterPro" id="IPR011009">
    <property type="entry name" value="Kinase-like_dom_sf"/>
</dbReference>
<dbReference type="Pfam" id="PF07653">
    <property type="entry name" value="SH3_2"/>
    <property type="match status" value="1"/>
</dbReference>
<dbReference type="CDD" id="cd01670">
    <property type="entry name" value="Death"/>
    <property type="match status" value="1"/>
</dbReference>
<feature type="domain" description="TIR" evidence="8">
    <location>
        <begin position="1204"/>
        <end position="1317"/>
    </location>
</feature>
<dbReference type="Pfam" id="PF07714">
    <property type="entry name" value="PK_Tyr_Ser-Thr"/>
    <property type="match status" value="1"/>
</dbReference>
<dbReference type="Gene3D" id="1.10.510.10">
    <property type="entry name" value="Transferase(Phosphotransferase) domain 1"/>
    <property type="match status" value="1"/>
</dbReference>
<dbReference type="PROSITE" id="PS50011">
    <property type="entry name" value="PROTEIN_KINASE_DOM"/>
    <property type="match status" value="1"/>
</dbReference>
<dbReference type="PROSITE" id="PS50017">
    <property type="entry name" value="DEATH_DOMAIN"/>
    <property type="match status" value="1"/>
</dbReference>
<evidence type="ECO:0000313" key="9">
    <source>
        <dbReference type="EMBL" id="AOW69254.1"/>
    </source>
</evidence>
<feature type="region of interest" description="Disordered" evidence="4">
    <location>
        <begin position="505"/>
        <end position="552"/>
    </location>
</feature>
<dbReference type="Gene3D" id="1.10.533.10">
    <property type="entry name" value="Death Domain, Fas"/>
    <property type="match status" value="1"/>
</dbReference>
<proteinExistence type="evidence at transcript level"/>
<dbReference type="InterPro" id="IPR036028">
    <property type="entry name" value="SH3-like_dom_sf"/>
</dbReference>
<name>A0A1D8RAC4_CALPY</name>
<dbReference type="Gene3D" id="1.10.10.10">
    <property type="entry name" value="Winged helix-like DNA-binding domain superfamily/Winged helix DNA-binding domain"/>
    <property type="match status" value="1"/>
</dbReference>
<feature type="domain" description="Protein kinase" evidence="6">
    <location>
        <begin position="7"/>
        <end position="277"/>
    </location>
</feature>
<dbReference type="GO" id="GO:0031349">
    <property type="term" value="P:positive regulation of defense response"/>
    <property type="evidence" value="ECO:0007669"/>
    <property type="project" value="UniProtKB-ARBA"/>
</dbReference>
<evidence type="ECO:0000256" key="1">
    <source>
        <dbReference type="ARBA" id="ARBA00008171"/>
    </source>
</evidence>
<dbReference type="Gene3D" id="3.30.70.1390">
    <property type="entry name" value="ROC domain from the Parkinson's disease-associated leucine-rich repeat kinase 2"/>
    <property type="match status" value="1"/>
</dbReference>
<dbReference type="Gene3D" id="3.40.50.300">
    <property type="entry name" value="P-loop containing nucleotide triphosphate hydrolases"/>
    <property type="match status" value="1"/>
</dbReference>
<dbReference type="PROSITE" id="PS50104">
    <property type="entry name" value="TIR"/>
    <property type="match status" value="1"/>
</dbReference>
<evidence type="ECO:0000259" key="8">
    <source>
        <dbReference type="PROSITE" id="PS50104"/>
    </source>
</evidence>
<dbReference type="Pfam" id="PF00531">
    <property type="entry name" value="Death"/>
    <property type="match status" value="1"/>
</dbReference>
<dbReference type="InterPro" id="IPR011029">
    <property type="entry name" value="DEATH-like_dom_sf"/>
</dbReference>
<dbReference type="SUPFAM" id="SSF47986">
    <property type="entry name" value="DEATH domain"/>
    <property type="match status" value="1"/>
</dbReference>
<evidence type="ECO:0000256" key="2">
    <source>
        <dbReference type="ARBA" id="ARBA00022443"/>
    </source>
</evidence>
<reference evidence="9" key="1">
    <citation type="journal article" date="2016" name="BMC Genomics">
        <title>Insights into the innate immunome of actiniarians using a comparative genomic approach.</title>
        <authorList>
            <person name="van der Burg C.A."/>
            <person name="Prentis P.J."/>
            <person name="Surm J.M."/>
            <person name="Pavasovic A."/>
        </authorList>
    </citation>
    <scope>NUCLEOTIDE SEQUENCE</scope>
</reference>
<dbReference type="InterPro" id="IPR001452">
    <property type="entry name" value="SH3_domain"/>
</dbReference>
<dbReference type="SUPFAM" id="SSF52540">
    <property type="entry name" value="P-loop containing nucleoside triphosphate hydrolases"/>
    <property type="match status" value="1"/>
</dbReference>
<comment type="similarity">
    <text evidence="1">Belongs to the protein kinase superfamily. TKL Ser/Thr protein kinase family. ROCO subfamily.</text>
</comment>
<keyword evidence="2 3" id="KW-0728">SH3 domain</keyword>
<organism evidence="9">
    <name type="scientific">Calliactis polypus</name>
    <name type="common">Hermit crab anemone</name>
    <name type="synonym">Priapus polypus</name>
    <dbReference type="NCBI Taxonomy" id="656064"/>
    <lineage>
        <taxon>Eukaryota</taxon>
        <taxon>Metazoa</taxon>
        <taxon>Cnidaria</taxon>
        <taxon>Anthozoa</taxon>
        <taxon>Hexacorallia</taxon>
        <taxon>Actiniaria</taxon>
        <taxon>Nynantheae</taxon>
        <taxon>Hormathiidae</taxon>
        <taxon>Calliactis</taxon>
    </lineage>
</organism>